<accession>A0A1T4XL48</accession>
<reference evidence="4" key="1">
    <citation type="submission" date="2017-02" db="EMBL/GenBank/DDBJ databases">
        <authorList>
            <person name="Varghese N."/>
            <person name="Submissions S."/>
        </authorList>
    </citation>
    <scope>NUCLEOTIDE SEQUENCE [LARGE SCALE GENOMIC DNA]</scope>
    <source>
        <strain evidence="4">VKM Ac-2052</strain>
    </source>
</reference>
<evidence type="ECO:0000256" key="1">
    <source>
        <dbReference type="SAM" id="MobiDB-lite"/>
    </source>
</evidence>
<dbReference type="EMBL" id="FUYG01000003">
    <property type="protein sequence ID" value="SKA89791.1"/>
    <property type="molecule type" value="Genomic_DNA"/>
</dbReference>
<gene>
    <name evidence="3" type="ORF">SAMN06295879_1227</name>
</gene>
<keyword evidence="2" id="KW-0812">Transmembrane</keyword>
<keyword evidence="2" id="KW-1133">Transmembrane helix</keyword>
<evidence type="ECO:0000313" key="3">
    <source>
        <dbReference type="EMBL" id="SKA89791.1"/>
    </source>
</evidence>
<organism evidence="3 4">
    <name type="scientific">Agreia bicolorata</name>
    <dbReference type="NCBI Taxonomy" id="110935"/>
    <lineage>
        <taxon>Bacteria</taxon>
        <taxon>Bacillati</taxon>
        <taxon>Actinomycetota</taxon>
        <taxon>Actinomycetes</taxon>
        <taxon>Micrococcales</taxon>
        <taxon>Microbacteriaceae</taxon>
        <taxon>Agreia</taxon>
    </lineage>
</organism>
<feature type="transmembrane region" description="Helical" evidence="2">
    <location>
        <begin position="15"/>
        <end position="34"/>
    </location>
</feature>
<dbReference type="AlphaFoldDB" id="A0A1T4XL48"/>
<feature type="region of interest" description="Disordered" evidence="1">
    <location>
        <begin position="39"/>
        <end position="87"/>
    </location>
</feature>
<dbReference type="Proteomes" id="UP000189735">
    <property type="component" value="Unassembled WGS sequence"/>
</dbReference>
<proteinExistence type="predicted"/>
<sequence>MPENTKDSGARTRSLLIVIAVAVAALIVVGVFAFRGQGEISPTPDLTMTPSSTPSTAPSDSDSSENEGTVNTPTPFSTTVLPSPMSGQEAIDALGDKIEYVAQRNGKTVDELKDLLLRDATVHVSTSGDIFFRDDFGGKKP</sequence>
<dbReference type="RefSeq" id="WP_139368622.1">
    <property type="nucleotide sequence ID" value="NZ_FUYG01000003.1"/>
</dbReference>
<evidence type="ECO:0000313" key="4">
    <source>
        <dbReference type="Proteomes" id="UP000189735"/>
    </source>
</evidence>
<feature type="compositionally biased region" description="Low complexity" evidence="1">
    <location>
        <begin position="41"/>
        <end position="61"/>
    </location>
</feature>
<evidence type="ECO:0000256" key="2">
    <source>
        <dbReference type="SAM" id="Phobius"/>
    </source>
</evidence>
<keyword evidence="2" id="KW-0472">Membrane</keyword>
<name>A0A1T4XL48_9MICO</name>
<protein>
    <submittedName>
        <fullName evidence="3">Uncharacterized protein</fullName>
    </submittedName>
</protein>
<feature type="compositionally biased region" description="Polar residues" evidence="1">
    <location>
        <begin position="66"/>
        <end position="81"/>
    </location>
</feature>